<keyword evidence="2" id="KW-0472">Membrane</keyword>
<keyword evidence="5" id="KW-0808">Transferase</keyword>
<reference evidence="5 6" key="1">
    <citation type="journal article" date="2019" name="Int. J. Syst. Evol. Microbiol.">
        <title>The Global Catalogue of Microorganisms (GCM) 10K type strain sequencing project: providing services to taxonomists for standard genome sequencing and annotation.</title>
        <authorList>
            <consortium name="The Broad Institute Genomics Platform"/>
            <consortium name="The Broad Institute Genome Sequencing Center for Infectious Disease"/>
            <person name="Wu L."/>
            <person name="Ma J."/>
        </authorList>
    </citation>
    <scope>NUCLEOTIDE SEQUENCE [LARGE SCALE GENOMIC DNA]</scope>
    <source>
        <strain evidence="5 6">JCM 14326</strain>
    </source>
</reference>
<feature type="transmembrane region" description="Helical" evidence="2">
    <location>
        <begin position="329"/>
        <end position="349"/>
    </location>
</feature>
<keyword evidence="5" id="KW-0012">Acyltransferase</keyword>
<feature type="transmembrane region" description="Helical" evidence="2">
    <location>
        <begin position="361"/>
        <end position="382"/>
    </location>
</feature>
<comment type="caution">
    <text evidence="5">The sequence shown here is derived from an EMBL/GenBank/DDBJ whole genome shotgun (WGS) entry which is preliminary data.</text>
</comment>
<feature type="transmembrane region" description="Helical" evidence="2">
    <location>
        <begin position="205"/>
        <end position="224"/>
    </location>
</feature>
<gene>
    <name evidence="5" type="ORF">GCM10009751_19400</name>
</gene>
<evidence type="ECO:0000259" key="3">
    <source>
        <dbReference type="Pfam" id="PF01757"/>
    </source>
</evidence>
<feature type="transmembrane region" description="Helical" evidence="2">
    <location>
        <begin position="244"/>
        <end position="262"/>
    </location>
</feature>
<feature type="compositionally biased region" description="Pro residues" evidence="1">
    <location>
        <begin position="722"/>
        <end position="731"/>
    </location>
</feature>
<dbReference type="Pfam" id="PF01757">
    <property type="entry name" value="Acyl_transf_3"/>
    <property type="match status" value="1"/>
</dbReference>
<dbReference type="EMBL" id="BAAANL010000003">
    <property type="protein sequence ID" value="GAA1861770.1"/>
    <property type="molecule type" value="Genomic_DNA"/>
</dbReference>
<name>A0ABN2NBJ5_9MICO</name>
<proteinExistence type="predicted"/>
<feature type="domain" description="Acyltransferase 3" evidence="3">
    <location>
        <begin position="46"/>
        <end position="377"/>
    </location>
</feature>
<dbReference type="PANTHER" id="PTHR23028:SF53">
    <property type="entry name" value="ACYL_TRANSF_3 DOMAIN-CONTAINING PROTEIN"/>
    <property type="match status" value="1"/>
</dbReference>
<keyword evidence="2" id="KW-0812">Transmembrane</keyword>
<dbReference type="InterPro" id="IPR043968">
    <property type="entry name" value="SGNH"/>
</dbReference>
<feature type="region of interest" description="Disordered" evidence="1">
    <location>
        <begin position="710"/>
        <end position="764"/>
    </location>
</feature>
<feature type="transmembrane region" description="Helical" evidence="2">
    <location>
        <begin position="180"/>
        <end position="198"/>
    </location>
</feature>
<protein>
    <submittedName>
        <fullName evidence="5">Acyltransferase family protein</fullName>
    </submittedName>
</protein>
<sequence length="764" mass="82035">MPQALAVNSADVPYSVSASADSMSRAASRHREPAGSPAPAKRKRQEIEGLRTLAALLVAVYHIWFNKVSGGVDVFFVVTGFLITLTLVGHVRREGRIRPFLYLGRIARRVWPMAAVVLLLVLGMTVTITPEALRARNFEEVLASALYLENWFLANNAVDYLNKEDPHTPVQHFWAMSLQGQFYVLWLVVALIALLLVVARRTEGAFRIAFGILIALVGAASFWWNLVQTADDQPFAYFSSLTRFWEFSVGGLLALAGSRLTLRGPAAGLMSWVSVLGLVACGMVLPVQGVFPGTAALWPVGCAVLLLLSTRENEVPWAATRLLSNRVMAWLGGVAFGIYLWHFPILVGYRYLYGEEAVPSVPVGIGMIAAAIGLAVAGHYLFERPVAKGWDVTWAKPVIAVLLIGSLATIAVLAQRGVAAAAAAAEHLEEEAAAAEATLGDCYGYAALVTGDACDAVLGSTAIVPDRNALKADVGNAYECYTGAGAKDVDACTLGEGPLRIALIGNSHAALFNPVLEDAAARYGWQLTTLSGNGCVWSPLRADDPELSVRCQQRIQQQEDLLFGGEPYDAVIFAGGRGRLGGLDNPERTVRNWTALRDRGTKLVVIEDNPRIGDEAEQCIIESTEQELRDGLCDVPREAATGDPDGFVVIAGMAGVPVVRTLDFYCDETTCPAAVGSVIPYRDAHHLSMTYIRTFEDTLLQRLTKHVPVSRPVVGPTRKAGPPHPSPGPEQPRPERTGIEQSGPERTGPAQTGPSAQAQPAPAP</sequence>
<feature type="transmembrane region" description="Helical" evidence="2">
    <location>
        <begin position="71"/>
        <end position="89"/>
    </location>
</feature>
<evidence type="ECO:0000259" key="4">
    <source>
        <dbReference type="Pfam" id="PF19040"/>
    </source>
</evidence>
<feature type="domain" description="SGNH" evidence="4">
    <location>
        <begin position="479"/>
        <end position="696"/>
    </location>
</feature>
<keyword evidence="6" id="KW-1185">Reference proteome</keyword>
<dbReference type="Proteomes" id="UP001501094">
    <property type="component" value="Unassembled WGS sequence"/>
</dbReference>
<feature type="transmembrane region" description="Helical" evidence="2">
    <location>
        <begin position="49"/>
        <end position="65"/>
    </location>
</feature>
<evidence type="ECO:0000256" key="2">
    <source>
        <dbReference type="SAM" id="Phobius"/>
    </source>
</evidence>
<feature type="transmembrane region" description="Helical" evidence="2">
    <location>
        <begin position="110"/>
        <end position="128"/>
    </location>
</feature>
<feature type="compositionally biased region" description="Low complexity" evidence="1">
    <location>
        <begin position="749"/>
        <end position="764"/>
    </location>
</feature>
<organism evidence="5 6">
    <name type="scientific">Myceligenerans crystallogenes</name>
    <dbReference type="NCBI Taxonomy" id="316335"/>
    <lineage>
        <taxon>Bacteria</taxon>
        <taxon>Bacillati</taxon>
        <taxon>Actinomycetota</taxon>
        <taxon>Actinomycetes</taxon>
        <taxon>Micrococcales</taxon>
        <taxon>Promicromonosporaceae</taxon>
        <taxon>Myceligenerans</taxon>
    </lineage>
</organism>
<dbReference type="InterPro" id="IPR050879">
    <property type="entry name" value="Acyltransferase_3"/>
</dbReference>
<dbReference type="GO" id="GO:0016746">
    <property type="term" value="F:acyltransferase activity"/>
    <property type="evidence" value="ECO:0007669"/>
    <property type="project" value="UniProtKB-KW"/>
</dbReference>
<evidence type="ECO:0000256" key="1">
    <source>
        <dbReference type="SAM" id="MobiDB-lite"/>
    </source>
</evidence>
<feature type="transmembrane region" description="Helical" evidence="2">
    <location>
        <begin position="394"/>
        <end position="414"/>
    </location>
</feature>
<dbReference type="Pfam" id="PF19040">
    <property type="entry name" value="SGNH"/>
    <property type="match status" value="1"/>
</dbReference>
<dbReference type="PANTHER" id="PTHR23028">
    <property type="entry name" value="ACETYLTRANSFERASE"/>
    <property type="match status" value="1"/>
</dbReference>
<keyword evidence="2" id="KW-1133">Transmembrane helix</keyword>
<accession>A0ABN2NBJ5</accession>
<evidence type="ECO:0000313" key="6">
    <source>
        <dbReference type="Proteomes" id="UP001501094"/>
    </source>
</evidence>
<dbReference type="InterPro" id="IPR002656">
    <property type="entry name" value="Acyl_transf_3_dom"/>
</dbReference>
<evidence type="ECO:0000313" key="5">
    <source>
        <dbReference type="EMBL" id="GAA1861770.1"/>
    </source>
</evidence>
<feature type="transmembrane region" description="Helical" evidence="2">
    <location>
        <begin position="291"/>
        <end position="308"/>
    </location>
</feature>
<feature type="transmembrane region" description="Helical" evidence="2">
    <location>
        <begin position="269"/>
        <end position="285"/>
    </location>
</feature>